<sequence length="58" mass="6699">AAIDFLLLAQGHGCEDFEGICCMNLSDHSESVHKSIQRLKERVRKLQVDSEWNWLNNL</sequence>
<dbReference type="Proteomes" id="UP000053858">
    <property type="component" value="Unassembled WGS sequence"/>
</dbReference>
<dbReference type="SUPFAM" id="SSF58069">
    <property type="entry name" value="Virus ectodomain"/>
    <property type="match status" value="1"/>
</dbReference>
<accession>A0A0A0AMR9</accession>
<evidence type="ECO:0000313" key="1">
    <source>
        <dbReference type="EMBL" id="KGL94843.1"/>
    </source>
</evidence>
<feature type="non-terminal residue" evidence="1">
    <location>
        <position position="58"/>
    </location>
</feature>
<name>A0A0A0AMR9_CHAVO</name>
<dbReference type="AlphaFoldDB" id="A0A0A0AMR9"/>
<gene>
    <name evidence="1" type="ORF">N301_05735</name>
</gene>
<feature type="non-terminal residue" evidence="1">
    <location>
        <position position="1"/>
    </location>
</feature>
<evidence type="ECO:0000313" key="2">
    <source>
        <dbReference type="Proteomes" id="UP000053858"/>
    </source>
</evidence>
<dbReference type="Gene3D" id="1.10.287.210">
    <property type="match status" value="1"/>
</dbReference>
<dbReference type="EMBL" id="KL872275">
    <property type="protein sequence ID" value="KGL94843.1"/>
    <property type="molecule type" value="Genomic_DNA"/>
</dbReference>
<keyword evidence="2" id="KW-1185">Reference proteome</keyword>
<proteinExistence type="predicted"/>
<protein>
    <submittedName>
        <fullName evidence="1">Uncharacterized protein</fullName>
    </submittedName>
</protein>
<reference evidence="2" key="1">
    <citation type="journal article" date="2014" name="Science">
        <title>Comparative genomics reveals insights into avian genome evolution and adaptation.</title>
        <authorList>
            <consortium name="Avian Genome Consortium"/>
            <person name="Zhang G."/>
            <person name="Li C."/>
            <person name="Li Q."/>
            <person name="Li B."/>
            <person name="Larkin D.M."/>
            <person name="Lee C."/>
            <person name="Storz J.F."/>
            <person name="Antunes A."/>
            <person name="Greenwold M.J."/>
            <person name="Meredith R.W."/>
            <person name="Odeen A."/>
            <person name="Cui J."/>
            <person name="Zhou Q."/>
            <person name="Xu L."/>
            <person name="Pan H."/>
            <person name="Wang Z."/>
            <person name="Jin L."/>
            <person name="Zhang P."/>
            <person name="Hu H."/>
            <person name="Yang W."/>
            <person name="Hu J."/>
            <person name="Xiao J."/>
            <person name="Yang Z."/>
            <person name="Liu Y."/>
            <person name="Xie Q."/>
            <person name="Yu H."/>
            <person name="Lian J."/>
            <person name="Wen P."/>
            <person name="Zhang F."/>
            <person name="Li H."/>
            <person name="Zeng Y."/>
            <person name="Xiong Z."/>
            <person name="Liu S."/>
            <person name="Zhou L."/>
            <person name="Huang Z."/>
            <person name="An N."/>
            <person name="Wang J."/>
            <person name="Zheng Q."/>
            <person name="Xiong Y."/>
            <person name="Wang G."/>
            <person name="Wang B."/>
            <person name="Wang J."/>
            <person name="Fan Y."/>
            <person name="da Fonseca R.R."/>
            <person name="Alfaro-Nunez A."/>
            <person name="Schubert M."/>
            <person name="Orlando L."/>
            <person name="Mourier T."/>
            <person name="Howard J.T."/>
            <person name="Ganapathy G."/>
            <person name="Pfenning A."/>
            <person name="Whitney O."/>
            <person name="Rivas M.V."/>
            <person name="Hara E."/>
            <person name="Smith J."/>
            <person name="Farre M."/>
            <person name="Narayan J."/>
            <person name="Slavov G."/>
            <person name="Romanov M.N."/>
            <person name="Borges R."/>
            <person name="Machado J.P."/>
            <person name="Khan I."/>
            <person name="Springer M.S."/>
            <person name="Gatesy J."/>
            <person name="Hoffmann F.G."/>
            <person name="Opazo J.C."/>
            <person name="Hastad O."/>
            <person name="Sawyer R.H."/>
            <person name="Kim H."/>
            <person name="Kim K.W."/>
            <person name="Kim H.J."/>
            <person name="Cho S."/>
            <person name="Li N."/>
            <person name="Huang Y."/>
            <person name="Bruford M.W."/>
            <person name="Zhan X."/>
            <person name="Dixon A."/>
            <person name="Bertelsen M.F."/>
            <person name="Derryberry E."/>
            <person name="Warren W."/>
            <person name="Wilson R.K."/>
            <person name="Li S."/>
            <person name="Ray D.A."/>
            <person name="Green R.E."/>
            <person name="O'Brien S.J."/>
            <person name="Griffin D."/>
            <person name="Johnson W.E."/>
            <person name="Haussler D."/>
            <person name="Ryder O.A."/>
            <person name="Willerslev E."/>
            <person name="Graves G.R."/>
            <person name="Alstrom P."/>
            <person name="Fjeldsa J."/>
            <person name="Mindell D.P."/>
            <person name="Edwards S.V."/>
            <person name="Braun E.L."/>
            <person name="Rahbek C."/>
            <person name="Burt D.W."/>
            <person name="Houde P."/>
            <person name="Zhang Y."/>
            <person name="Yang H."/>
            <person name="Wang J."/>
            <person name="Jarvis E.D."/>
            <person name="Gilbert M.T."/>
            <person name="Wang J."/>
        </authorList>
    </citation>
    <scope>NUCLEOTIDE SEQUENCE [LARGE SCALE GENOMIC DNA]</scope>
</reference>
<organism evidence="1 2">
    <name type="scientific">Charadrius vociferus</name>
    <name type="common">Killdeer</name>
    <name type="synonym">Aegialitis vocifera</name>
    <dbReference type="NCBI Taxonomy" id="50402"/>
    <lineage>
        <taxon>Eukaryota</taxon>
        <taxon>Metazoa</taxon>
        <taxon>Chordata</taxon>
        <taxon>Craniata</taxon>
        <taxon>Vertebrata</taxon>
        <taxon>Euteleostomi</taxon>
        <taxon>Archelosauria</taxon>
        <taxon>Archosauria</taxon>
        <taxon>Dinosauria</taxon>
        <taxon>Saurischia</taxon>
        <taxon>Theropoda</taxon>
        <taxon>Coelurosauria</taxon>
        <taxon>Aves</taxon>
        <taxon>Neognathae</taxon>
        <taxon>Neoaves</taxon>
        <taxon>Charadriiformes</taxon>
        <taxon>Charadriidae</taxon>
        <taxon>Charadrius</taxon>
    </lineage>
</organism>